<dbReference type="EMBL" id="JYDV01000043">
    <property type="protein sequence ID" value="KRZ38643.1"/>
    <property type="molecule type" value="Genomic_DNA"/>
</dbReference>
<dbReference type="Proteomes" id="UP000054826">
    <property type="component" value="Unassembled WGS sequence"/>
</dbReference>
<accession>A0A0V1JUF9</accession>
<feature type="region of interest" description="Disordered" evidence="1">
    <location>
        <begin position="75"/>
        <end position="100"/>
    </location>
</feature>
<dbReference type="AlphaFoldDB" id="A0A0V1JUF9"/>
<evidence type="ECO:0000313" key="3">
    <source>
        <dbReference type="Proteomes" id="UP000054826"/>
    </source>
</evidence>
<sequence>MDDADKEKSFLGNFEISWAIHLVVLPKMAKNVFSEFGILKKFRLSKFAVSSSVEGESLIGNTTTLVAISTAPTMQIRPRSHEQSRVSDSDHIDKNVCPSQ</sequence>
<organism evidence="2 3">
    <name type="scientific">Trichinella pseudospiralis</name>
    <name type="common">Parasitic roundworm</name>
    <dbReference type="NCBI Taxonomy" id="6337"/>
    <lineage>
        <taxon>Eukaryota</taxon>
        <taxon>Metazoa</taxon>
        <taxon>Ecdysozoa</taxon>
        <taxon>Nematoda</taxon>
        <taxon>Enoplea</taxon>
        <taxon>Dorylaimia</taxon>
        <taxon>Trichinellida</taxon>
        <taxon>Trichinellidae</taxon>
        <taxon>Trichinella</taxon>
    </lineage>
</organism>
<gene>
    <name evidence="2" type="ORF">T4C_7840</name>
</gene>
<reference evidence="2 3" key="1">
    <citation type="submission" date="2015-01" db="EMBL/GenBank/DDBJ databases">
        <title>Evolution of Trichinella species and genotypes.</title>
        <authorList>
            <person name="Korhonen P.K."/>
            <person name="Edoardo P."/>
            <person name="Giuseppe L.R."/>
            <person name="Gasser R.B."/>
        </authorList>
    </citation>
    <scope>NUCLEOTIDE SEQUENCE [LARGE SCALE GENOMIC DNA]</scope>
    <source>
        <strain evidence="2">ISS176</strain>
    </source>
</reference>
<name>A0A0V1JUF9_TRIPS</name>
<feature type="compositionally biased region" description="Basic and acidic residues" evidence="1">
    <location>
        <begin position="79"/>
        <end position="94"/>
    </location>
</feature>
<evidence type="ECO:0000256" key="1">
    <source>
        <dbReference type="SAM" id="MobiDB-lite"/>
    </source>
</evidence>
<proteinExistence type="predicted"/>
<protein>
    <submittedName>
        <fullName evidence="2">Uncharacterized protein</fullName>
    </submittedName>
</protein>
<evidence type="ECO:0000313" key="2">
    <source>
        <dbReference type="EMBL" id="KRZ38643.1"/>
    </source>
</evidence>
<comment type="caution">
    <text evidence="2">The sequence shown here is derived from an EMBL/GenBank/DDBJ whole genome shotgun (WGS) entry which is preliminary data.</text>
</comment>